<organism evidence="1 2">
    <name type="scientific">Mycolicibacterium holsaticum</name>
    <dbReference type="NCBI Taxonomy" id="152142"/>
    <lineage>
        <taxon>Bacteria</taxon>
        <taxon>Bacillati</taxon>
        <taxon>Actinomycetota</taxon>
        <taxon>Actinomycetes</taxon>
        <taxon>Mycobacteriales</taxon>
        <taxon>Mycobacteriaceae</taxon>
        <taxon>Mycolicibacterium</taxon>
    </lineage>
</organism>
<dbReference type="EMBL" id="MIGZ01000017">
    <property type="protein sequence ID" value="ODQ95517.1"/>
    <property type="molecule type" value="Genomic_DNA"/>
</dbReference>
<proteinExistence type="predicted"/>
<comment type="caution">
    <text evidence="1">The sequence shown here is derived from an EMBL/GenBank/DDBJ whole genome shotgun (WGS) entry which is preliminary data.</text>
</comment>
<keyword evidence="2" id="KW-1185">Reference proteome</keyword>
<sequence>MSLTKAGAAAQREPALLWDHLAARLLPADERTFEGQASLLLLAYAGSSGGNDLPVGEIAAALTELDWRHQDGEPLRGYELYRLPIFVALINVSGQLRDWRQRDRISPAASALARAALRRRG</sequence>
<name>A0A1E3S1N2_9MYCO</name>
<dbReference type="Proteomes" id="UP000094243">
    <property type="component" value="Unassembled WGS sequence"/>
</dbReference>
<protein>
    <submittedName>
        <fullName evidence="1">Uncharacterized protein</fullName>
    </submittedName>
</protein>
<evidence type="ECO:0000313" key="1">
    <source>
        <dbReference type="EMBL" id="ODQ95517.1"/>
    </source>
</evidence>
<dbReference type="AlphaFoldDB" id="A0A1E3S1N2"/>
<reference evidence="2" key="1">
    <citation type="submission" date="2016-09" db="EMBL/GenBank/DDBJ databases">
        <authorList>
            <person name="Greninger A.L."/>
            <person name="Jerome K.R."/>
            <person name="Mcnair B."/>
            <person name="Wallis C."/>
            <person name="Fang F."/>
        </authorList>
    </citation>
    <scope>NUCLEOTIDE SEQUENCE [LARGE SCALE GENOMIC DNA]</scope>
    <source>
        <strain evidence="2">M7</strain>
    </source>
</reference>
<evidence type="ECO:0000313" key="2">
    <source>
        <dbReference type="Proteomes" id="UP000094243"/>
    </source>
</evidence>
<accession>A0A1E3S1N2</accession>
<gene>
    <name evidence="1" type="ORF">BHQ17_04870</name>
</gene>